<dbReference type="InterPro" id="IPR006121">
    <property type="entry name" value="HMA_dom"/>
</dbReference>
<dbReference type="EMBL" id="LO017727">
    <property type="protein sequence ID" value="CRH06114.1"/>
    <property type="molecule type" value="Genomic_DNA"/>
</dbReference>
<evidence type="ECO:0000259" key="1">
    <source>
        <dbReference type="PROSITE" id="PS50846"/>
    </source>
</evidence>
<dbReference type="Gene3D" id="3.30.70.100">
    <property type="match status" value="1"/>
</dbReference>
<protein>
    <recommendedName>
        <fullName evidence="1">HMA domain-containing protein</fullName>
    </recommendedName>
</protein>
<dbReference type="InterPro" id="IPR036163">
    <property type="entry name" value="HMA_dom_sf"/>
</dbReference>
<accession>A0A1S7LIY8</accession>
<dbReference type="AlphaFoldDB" id="A0A1S7LIY8"/>
<organism evidence="2">
    <name type="scientific">Magnetococcus massalia (strain MO-1)</name>
    <dbReference type="NCBI Taxonomy" id="451514"/>
    <lineage>
        <taxon>Bacteria</taxon>
        <taxon>Pseudomonadati</taxon>
        <taxon>Pseudomonadota</taxon>
        <taxon>Magnetococcia</taxon>
        <taxon>Magnetococcales</taxon>
        <taxon>Magnetococcaceae</taxon>
        <taxon>Magnetococcus</taxon>
    </lineage>
</organism>
<dbReference type="SUPFAM" id="SSF55008">
    <property type="entry name" value="HMA, heavy metal-associated domain"/>
    <property type="match status" value="1"/>
</dbReference>
<name>A0A1S7LIY8_MAGMO</name>
<dbReference type="GO" id="GO:0046872">
    <property type="term" value="F:metal ion binding"/>
    <property type="evidence" value="ECO:0007669"/>
    <property type="project" value="InterPro"/>
</dbReference>
<proteinExistence type="predicted"/>
<dbReference type="Pfam" id="PF00403">
    <property type="entry name" value="HMA"/>
    <property type="match status" value="1"/>
</dbReference>
<evidence type="ECO:0000313" key="2">
    <source>
        <dbReference type="EMBL" id="CRH06114.1"/>
    </source>
</evidence>
<dbReference type="CDD" id="cd00371">
    <property type="entry name" value="HMA"/>
    <property type="match status" value="1"/>
</dbReference>
<sequence>MSRPQQKHYVTRTLKIQEMVCPNCEAIVEDGVRALDGVKDVAAQWEKGQVRVIYDLLQLRLQAVEKLLQEIGYPPNEGYWQRKKRAWFHFTEKNERDNLTHVPHCCSKPPAGV</sequence>
<gene>
    <name evidence="2" type="ORF">MAGMO_1941</name>
</gene>
<reference evidence="2" key="1">
    <citation type="submission" date="2015-04" db="EMBL/GenBank/DDBJ databases">
        <authorList>
            <person name="Syromyatnikov M.Y."/>
            <person name="Popov V.N."/>
        </authorList>
    </citation>
    <scope>NUCLEOTIDE SEQUENCE</scope>
    <source>
        <strain evidence="2">MO-1</strain>
    </source>
</reference>
<feature type="domain" description="HMA" evidence="1">
    <location>
        <begin position="10"/>
        <end position="76"/>
    </location>
</feature>
<dbReference type="PROSITE" id="PS50846">
    <property type="entry name" value="HMA_2"/>
    <property type="match status" value="1"/>
</dbReference>